<evidence type="ECO:0000259" key="4">
    <source>
        <dbReference type="PROSITE" id="PS50932"/>
    </source>
</evidence>
<organism evidence="5 6">
    <name type="scientific">Brachybacterium vulturis</name>
    <dbReference type="NCBI Taxonomy" id="2017484"/>
    <lineage>
        <taxon>Bacteria</taxon>
        <taxon>Bacillati</taxon>
        <taxon>Actinomycetota</taxon>
        <taxon>Actinomycetes</taxon>
        <taxon>Micrococcales</taxon>
        <taxon>Dermabacteraceae</taxon>
        <taxon>Brachybacterium</taxon>
    </lineage>
</organism>
<dbReference type="InterPro" id="IPR028082">
    <property type="entry name" value="Peripla_BP_I"/>
</dbReference>
<feature type="domain" description="HTH lacI-type" evidence="4">
    <location>
        <begin position="11"/>
        <end position="65"/>
    </location>
</feature>
<dbReference type="CDD" id="cd06267">
    <property type="entry name" value="PBP1_LacI_sugar_binding-like"/>
    <property type="match status" value="1"/>
</dbReference>
<evidence type="ECO:0000256" key="2">
    <source>
        <dbReference type="ARBA" id="ARBA00023125"/>
    </source>
</evidence>
<evidence type="ECO:0000256" key="3">
    <source>
        <dbReference type="ARBA" id="ARBA00023163"/>
    </source>
</evidence>
<dbReference type="KEGG" id="brz:CFK38_07895"/>
<keyword evidence="1" id="KW-0805">Transcription regulation</keyword>
<dbReference type="Pfam" id="PF13377">
    <property type="entry name" value="Peripla_BP_3"/>
    <property type="match status" value="1"/>
</dbReference>
<dbReference type="SUPFAM" id="SSF53822">
    <property type="entry name" value="Periplasmic binding protein-like I"/>
    <property type="match status" value="1"/>
</dbReference>
<dbReference type="PANTHER" id="PTHR30146:SF109">
    <property type="entry name" value="HTH-TYPE TRANSCRIPTIONAL REGULATOR GALS"/>
    <property type="match status" value="1"/>
</dbReference>
<accession>A0A291GN03</accession>
<dbReference type="GO" id="GO:0003700">
    <property type="term" value="F:DNA-binding transcription factor activity"/>
    <property type="evidence" value="ECO:0007669"/>
    <property type="project" value="TreeGrafter"/>
</dbReference>
<dbReference type="AlphaFoldDB" id="A0A291GN03"/>
<dbReference type="InterPro" id="IPR000843">
    <property type="entry name" value="HTH_LacI"/>
</dbReference>
<name>A0A291GN03_9MICO</name>
<keyword evidence="6" id="KW-1185">Reference proteome</keyword>
<dbReference type="Pfam" id="PF00356">
    <property type="entry name" value="LacI"/>
    <property type="match status" value="1"/>
</dbReference>
<dbReference type="GO" id="GO:0000976">
    <property type="term" value="F:transcription cis-regulatory region binding"/>
    <property type="evidence" value="ECO:0007669"/>
    <property type="project" value="TreeGrafter"/>
</dbReference>
<dbReference type="PROSITE" id="PS50932">
    <property type="entry name" value="HTH_LACI_2"/>
    <property type="match status" value="1"/>
</dbReference>
<dbReference type="RefSeq" id="WP_096802587.1">
    <property type="nucleotide sequence ID" value="NZ_CP023563.1"/>
</dbReference>
<gene>
    <name evidence="5" type="ORF">CFK38_07895</name>
</gene>
<dbReference type="OrthoDB" id="4268837at2"/>
<dbReference type="Gene3D" id="3.40.50.2300">
    <property type="match status" value="2"/>
</dbReference>
<dbReference type="InterPro" id="IPR010982">
    <property type="entry name" value="Lambda_DNA-bd_dom_sf"/>
</dbReference>
<dbReference type="Gene3D" id="1.10.260.40">
    <property type="entry name" value="lambda repressor-like DNA-binding domains"/>
    <property type="match status" value="1"/>
</dbReference>
<dbReference type="SMART" id="SM00354">
    <property type="entry name" value="HTH_LACI"/>
    <property type="match status" value="1"/>
</dbReference>
<keyword evidence="3" id="KW-0804">Transcription</keyword>
<reference evidence="6" key="1">
    <citation type="submission" date="2017-09" db="EMBL/GenBank/DDBJ databases">
        <title>Brachybacterium sp. VM2412.</title>
        <authorList>
            <person name="Tak E.J."/>
            <person name="Bae J.-W."/>
        </authorList>
    </citation>
    <scope>NUCLEOTIDE SEQUENCE [LARGE SCALE GENOMIC DNA]</scope>
    <source>
        <strain evidence="6">VM2412</strain>
    </source>
</reference>
<dbReference type="InterPro" id="IPR046335">
    <property type="entry name" value="LacI/GalR-like_sensor"/>
</dbReference>
<dbReference type="SUPFAM" id="SSF47413">
    <property type="entry name" value="lambda repressor-like DNA-binding domains"/>
    <property type="match status" value="1"/>
</dbReference>
<dbReference type="CDD" id="cd01392">
    <property type="entry name" value="HTH_LacI"/>
    <property type="match status" value="1"/>
</dbReference>
<evidence type="ECO:0000256" key="1">
    <source>
        <dbReference type="ARBA" id="ARBA00023015"/>
    </source>
</evidence>
<proteinExistence type="predicted"/>
<protein>
    <submittedName>
        <fullName evidence="5">LacI family transcriptional regulator</fullName>
    </submittedName>
</protein>
<evidence type="ECO:0000313" key="5">
    <source>
        <dbReference type="EMBL" id="ATG51460.1"/>
    </source>
</evidence>
<dbReference type="PANTHER" id="PTHR30146">
    <property type="entry name" value="LACI-RELATED TRANSCRIPTIONAL REPRESSOR"/>
    <property type="match status" value="1"/>
</dbReference>
<dbReference type="Proteomes" id="UP000218165">
    <property type="component" value="Chromosome"/>
</dbReference>
<sequence>MMVNGDALPVPTIYQVAERAGVSIATVSRAFGDPSKVAPRTRDAVFEAARELRYVPAAAARALAVRRSKALGVVLPHIAGPYYAELLVGFEIAASELGLSVVLVLAKPQEHRPAAVLDLLGRVDGMAFMARSGADDEIVRQVSEVRPTVSVARGRVDGVDAFYAENRRSAQHLTEHLIGHGRRRIGFVGRPEEGSDIGRRHRGHLDALAAAGLSPARHFAVDPVESAGREVAEQLLAVAQQDLDRAVPTAPTAESSGAPRGIAGLDALVCGNDELALAIIARLATAGVDVPGELAVTGWDDTVTARYLSPGLTTVRQEVAQLGALAARRLAARIDGAAVQEPCTVGSTLVLRESCGCSPLGVSGAPPAAALPA</sequence>
<keyword evidence="2" id="KW-0238">DNA-binding</keyword>
<evidence type="ECO:0000313" key="6">
    <source>
        <dbReference type="Proteomes" id="UP000218165"/>
    </source>
</evidence>
<dbReference type="EMBL" id="CP023563">
    <property type="protein sequence ID" value="ATG51460.1"/>
    <property type="molecule type" value="Genomic_DNA"/>
</dbReference>